<dbReference type="Gene3D" id="1.10.3210.10">
    <property type="entry name" value="Hypothetical protein af1432"/>
    <property type="match status" value="1"/>
</dbReference>
<feature type="domain" description="HD/PDEase" evidence="2">
    <location>
        <begin position="63"/>
        <end position="221"/>
    </location>
</feature>
<dbReference type="InterPro" id="IPR050135">
    <property type="entry name" value="dGTPase-like"/>
</dbReference>
<reference evidence="3 4" key="1">
    <citation type="submission" date="2019-03" db="EMBL/GenBank/DDBJ databases">
        <title>Deep-cultivation of Planctomycetes and their phenomic and genomic characterization uncovers novel biology.</title>
        <authorList>
            <person name="Wiegand S."/>
            <person name="Jogler M."/>
            <person name="Boedeker C."/>
            <person name="Pinto D."/>
            <person name="Vollmers J."/>
            <person name="Rivas-Marin E."/>
            <person name="Kohn T."/>
            <person name="Peeters S.H."/>
            <person name="Heuer A."/>
            <person name="Rast P."/>
            <person name="Oberbeckmann S."/>
            <person name="Bunk B."/>
            <person name="Jeske O."/>
            <person name="Meyerdierks A."/>
            <person name="Storesund J.E."/>
            <person name="Kallscheuer N."/>
            <person name="Luecker S."/>
            <person name="Lage O.M."/>
            <person name="Pohl T."/>
            <person name="Merkel B.J."/>
            <person name="Hornburger P."/>
            <person name="Mueller R.-W."/>
            <person name="Bruemmer F."/>
            <person name="Labrenz M."/>
            <person name="Spormann A.M."/>
            <person name="Op den Camp H."/>
            <person name="Overmann J."/>
            <person name="Amann R."/>
            <person name="Jetten M.S.M."/>
            <person name="Mascher T."/>
            <person name="Medema M.H."/>
            <person name="Devos D.P."/>
            <person name="Kaster A.-K."/>
            <person name="Ovreas L."/>
            <person name="Rohde M."/>
            <person name="Galperin M.Y."/>
            <person name="Jogler C."/>
        </authorList>
    </citation>
    <scope>NUCLEOTIDE SEQUENCE [LARGE SCALE GENOMIC DNA]</scope>
    <source>
        <strain evidence="3 4">Enr13</strain>
    </source>
</reference>
<evidence type="ECO:0000313" key="3">
    <source>
        <dbReference type="EMBL" id="QDV47692.1"/>
    </source>
</evidence>
<dbReference type="Pfam" id="PF19276">
    <property type="entry name" value="HD_assoc_2"/>
    <property type="match status" value="1"/>
</dbReference>
<dbReference type="InterPro" id="IPR003607">
    <property type="entry name" value="HD/PDEase_dom"/>
</dbReference>
<feature type="compositionally biased region" description="Basic and acidic residues" evidence="1">
    <location>
        <begin position="172"/>
        <end position="190"/>
    </location>
</feature>
<dbReference type="KEGG" id="snep:Enr13x_76030"/>
<keyword evidence="3" id="KW-0378">Hydrolase</keyword>
<dbReference type="Proteomes" id="UP000319004">
    <property type="component" value="Chromosome"/>
</dbReference>
<keyword evidence="4" id="KW-1185">Reference proteome</keyword>
<proteinExistence type="predicted"/>
<evidence type="ECO:0000256" key="1">
    <source>
        <dbReference type="SAM" id="MobiDB-lite"/>
    </source>
</evidence>
<dbReference type="InterPro" id="IPR045509">
    <property type="entry name" value="HD_assoc_2"/>
</dbReference>
<dbReference type="SMART" id="SM00471">
    <property type="entry name" value="HDc"/>
    <property type="match status" value="1"/>
</dbReference>
<organism evidence="3 4">
    <name type="scientific">Stieleria neptunia</name>
    <dbReference type="NCBI Taxonomy" id="2527979"/>
    <lineage>
        <taxon>Bacteria</taxon>
        <taxon>Pseudomonadati</taxon>
        <taxon>Planctomycetota</taxon>
        <taxon>Planctomycetia</taxon>
        <taxon>Pirellulales</taxon>
        <taxon>Pirellulaceae</taxon>
        <taxon>Stieleria</taxon>
    </lineage>
</organism>
<protein>
    <submittedName>
        <fullName evidence="3">Deoxyguanosinetriphosphate triphosphohydrolase-like protein</fullName>
    </submittedName>
</protein>
<accession>A0A518I3L4</accession>
<feature type="region of interest" description="Disordered" evidence="1">
    <location>
        <begin position="169"/>
        <end position="190"/>
    </location>
</feature>
<dbReference type="SUPFAM" id="SSF109604">
    <property type="entry name" value="HD-domain/PDEase-like"/>
    <property type="match status" value="1"/>
</dbReference>
<name>A0A518I3L4_9BACT</name>
<dbReference type="CDD" id="cd00077">
    <property type="entry name" value="HDc"/>
    <property type="match status" value="1"/>
</dbReference>
<sequence>MNDLPELDLLHRAGADSGSLVRIPPSDSVPLSRRVRRILDTAALRRLAGISQLGMVSLVYPGAMHTRLEHTLGVYQNALRFLARFRGDRLASRWLDDRHGDAFLVAALVHDLGHWPFCHPIEDMQLDSVARHEHRVGQLIREGELAECIDQDWKCDAADVQRLLVGPQNDVASDRDGDSDRDSDSDRGSDDGFQFLASCLSGPIDIDKLDYLQRDSLHCGVDYGRNFDAGRLISSLVVDPSTRRLAVGEKGRTAAEMMVFARYIMFSEVYWHHAVRSATAMLQRSVFLLHNRLDLNATFKLADAEWISLLRRTGQGSLAEPMIEGLFGARRQLFKRVAEFSVLSGEVIHQRLARRHHWWLVALCERVAEQLSRQTGVAVAAADVLIDAPPVKLEVDINTAVLFADGHAATLGEVSPVAAVLARQQFDNVVKRVRVFVRPDLREALRTHYPTLEHWSELLIRCVSQTESEGV</sequence>
<dbReference type="GO" id="GO:0006203">
    <property type="term" value="P:dGTP catabolic process"/>
    <property type="evidence" value="ECO:0007669"/>
    <property type="project" value="TreeGrafter"/>
</dbReference>
<dbReference type="PANTHER" id="PTHR11373">
    <property type="entry name" value="DEOXYNUCLEOSIDE TRIPHOSPHATE TRIPHOSPHOHYDROLASE"/>
    <property type="match status" value="1"/>
</dbReference>
<gene>
    <name evidence="3" type="ORF">Enr13x_76030</name>
</gene>
<dbReference type="GO" id="GO:0008832">
    <property type="term" value="F:dGTPase activity"/>
    <property type="evidence" value="ECO:0007669"/>
    <property type="project" value="TreeGrafter"/>
</dbReference>
<dbReference type="PANTHER" id="PTHR11373:SF4">
    <property type="entry name" value="DEOXYNUCLEOSIDE TRIPHOSPHATE TRIPHOSPHOHYDROLASE SAMHD1"/>
    <property type="match status" value="1"/>
</dbReference>
<dbReference type="RefSeq" id="WP_231743992.1">
    <property type="nucleotide sequence ID" value="NZ_CP037423.1"/>
</dbReference>
<dbReference type="EMBL" id="CP037423">
    <property type="protein sequence ID" value="QDV47692.1"/>
    <property type="molecule type" value="Genomic_DNA"/>
</dbReference>
<evidence type="ECO:0000313" key="4">
    <source>
        <dbReference type="Proteomes" id="UP000319004"/>
    </source>
</evidence>
<evidence type="ECO:0000259" key="2">
    <source>
        <dbReference type="SMART" id="SM00471"/>
    </source>
</evidence>
<dbReference type="AlphaFoldDB" id="A0A518I3L4"/>